<dbReference type="Proteomes" id="UP001432039">
    <property type="component" value="Chromosome"/>
</dbReference>
<organism evidence="1 2">
    <name type="scientific">Streptomyces virginiae</name>
    <name type="common">Streptomyces cinnamonensis</name>
    <dbReference type="NCBI Taxonomy" id="1961"/>
    <lineage>
        <taxon>Bacteria</taxon>
        <taxon>Bacillati</taxon>
        <taxon>Actinomycetota</taxon>
        <taxon>Actinomycetes</taxon>
        <taxon>Kitasatosporales</taxon>
        <taxon>Streptomycetaceae</taxon>
        <taxon>Streptomyces</taxon>
    </lineage>
</organism>
<protein>
    <submittedName>
        <fullName evidence="1">Uncharacterized protein</fullName>
    </submittedName>
</protein>
<proteinExistence type="predicted"/>
<keyword evidence="2" id="KW-1185">Reference proteome</keyword>
<dbReference type="EMBL" id="CP108090">
    <property type="protein sequence ID" value="WUQ16328.1"/>
    <property type="molecule type" value="Genomic_DNA"/>
</dbReference>
<evidence type="ECO:0000313" key="2">
    <source>
        <dbReference type="Proteomes" id="UP001432039"/>
    </source>
</evidence>
<gene>
    <name evidence="1" type="ORF">OG517_35630</name>
</gene>
<reference evidence="1" key="1">
    <citation type="submission" date="2022-10" db="EMBL/GenBank/DDBJ databases">
        <title>The complete genomes of actinobacterial strains from the NBC collection.</title>
        <authorList>
            <person name="Joergensen T.S."/>
            <person name="Alvarez Arevalo M."/>
            <person name="Sterndorff E.B."/>
            <person name="Faurdal D."/>
            <person name="Vuksanovic O."/>
            <person name="Mourched A.-S."/>
            <person name="Charusanti P."/>
            <person name="Shaw S."/>
            <person name="Blin K."/>
            <person name="Weber T."/>
        </authorList>
    </citation>
    <scope>NUCLEOTIDE SEQUENCE</scope>
    <source>
        <strain evidence="1">NBC_00248</strain>
    </source>
</reference>
<evidence type="ECO:0000313" key="1">
    <source>
        <dbReference type="EMBL" id="WUQ16328.1"/>
    </source>
</evidence>
<sequence length="149" mass="16783">MDLVPPVPERSHGPYALDADGIAALLARYAFGDACVRRVVLDQEFGPRTRGRVARIVIDARVVAEDLRWEPVCLDLTGVRHLRIDESRHFSWVLYDPPMFTHFDGLMRVDLCAERFGRSSPQNAREVFEGSDLVFAATGGTWSALRPWS</sequence>
<dbReference type="RefSeq" id="WP_328964629.1">
    <property type="nucleotide sequence ID" value="NZ_CP108090.1"/>
</dbReference>
<accession>A0ABZ1TN87</accession>
<name>A0ABZ1TN87_STRVG</name>